<evidence type="ECO:0000259" key="3">
    <source>
        <dbReference type="Pfam" id="PF14016"/>
    </source>
</evidence>
<feature type="region of interest" description="Disordered" evidence="1">
    <location>
        <begin position="82"/>
        <end position="149"/>
    </location>
</feature>
<keyword evidence="5" id="KW-1185">Reference proteome</keyword>
<feature type="transmembrane region" description="Helical" evidence="2">
    <location>
        <begin position="56"/>
        <end position="77"/>
    </location>
</feature>
<feature type="compositionally biased region" description="Basic and acidic residues" evidence="1">
    <location>
        <begin position="134"/>
        <end position="149"/>
    </location>
</feature>
<reference evidence="5" key="1">
    <citation type="journal article" date="2019" name="Int. J. Syst. Evol. Microbiol.">
        <title>The Global Catalogue of Microorganisms (GCM) 10K type strain sequencing project: providing services to taxonomists for standard genome sequencing and annotation.</title>
        <authorList>
            <consortium name="The Broad Institute Genomics Platform"/>
            <consortium name="The Broad Institute Genome Sequencing Center for Infectious Disease"/>
            <person name="Wu L."/>
            <person name="Ma J."/>
        </authorList>
    </citation>
    <scope>NUCLEOTIDE SEQUENCE [LARGE SCALE GENOMIC DNA]</scope>
    <source>
        <strain evidence="5">2902at01</strain>
    </source>
</reference>
<feature type="domain" description="DUF4232" evidence="3">
    <location>
        <begin position="147"/>
        <end position="285"/>
    </location>
</feature>
<proteinExistence type="predicted"/>
<dbReference type="RefSeq" id="WP_377550675.1">
    <property type="nucleotide sequence ID" value="NZ_JBHSBN010000023.1"/>
</dbReference>
<protein>
    <submittedName>
        <fullName evidence="4">DUF4232 domain-containing protein</fullName>
    </submittedName>
</protein>
<keyword evidence="2" id="KW-1133">Transmembrane helix</keyword>
<evidence type="ECO:0000313" key="5">
    <source>
        <dbReference type="Proteomes" id="UP001595868"/>
    </source>
</evidence>
<evidence type="ECO:0000313" key="4">
    <source>
        <dbReference type="EMBL" id="MFC4109384.1"/>
    </source>
</evidence>
<name>A0ABV8KTE0_9ACTN</name>
<organism evidence="4 5">
    <name type="scientific">Micromonospora zhanjiangensis</name>
    <dbReference type="NCBI Taxonomy" id="1522057"/>
    <lineage>
        <taxon>Bacteria</taxon>
        <taxon>Bacillati</taxon>
        <taxon>Actinomycetota</taxon>
        <taxon>Actinomycetes</taxon>
        <taxon>Micromonosporales</taxon>
        <taxon>Micromonosporaceae</taxon>
        <taxon>Micromonospora</taxon>
    </lineage>
</organism>
<dbReference type="InterPro" id="IPR025326">
    <property type="entry name" value="DUF4232"/>
</dbReference>
<evidence type="ECO:0000256" key="1">
    <source>
        <dbReference type="SAM" id="MobiDB-lite"/>
    </source>
</evidence>
<dbReference type="Pfam" id="PF14016">
    <property type="entry name" value="DUF4232"/>
    <property type="match status" value="1"/>
</dbReference>
<keyword evidence="2" id="KW-0472">Membrane</keyword>
<sequence length="290" mass="29677">MTGGRVPAQRRTGGDPDPELRRAFDALTDAVRTGVGRPDATGVFVRVRRRRQRRTAVLAAAGLVVVVGGVGLLSRLAAAPLPSSATLGPTDRPVMPSLSGSAGPTRPTAGVGSPSVDPGRSGSADADVLPGDGPDGRKPPSPDIGRCHTDGLSLAMTEDEAAASTGLNAGWLTLTNTSGVRCRVYGYPGLQLVAADGTEIPTTARRVVTDRGGPPTLVTVAPGGKVYAALTWNAQPDVDEPQQGSCQPRPMAIKVIPPDETSQLRAGWPGDPVCRHGVISVDAFQPGAAP</sequence>
<keyword evidence="2" id="KW-0812">Transmembrane</keyword>
<accession>A0ABV8KTE0</accession>
<gene>
    <name evidence="4" type="ORF">ACFOX0_26070</name>
</gene>
<dbReference type="Proteomes" id="UP001595868">
    <property type="component" value="Unassembled WGS sequence"/>
</dbReference>
<comment type="caution">
    <text evidence="4">The sequence shown here is derived from an EMBL/GenBank/DDBJ whole genome shotgun (WGS) entry which is preliminary data.</text>
</comment>
<feature type="region of interest" description="Disordered" evidence="1">
    <location>
        <begin position="1"/>
        <end position="20"/>
    </location>
</feature>
<dbReference type="EMBL" id="JBHSBN010000023">
    <property type="protein sequence ID" value="MFC4109384.1"/>
    <property type="molecule type" value="Genomic_DNA"/>
</dbReference>
<evidence type="ECO:0000256" key="2">
    <source>
        <dbReference type="SAM" id="Phobius"/>
    </source>
</evidence>